<name>Q6IG35_DROME</name>
<reference evidence="2" key="1">
    <citation type="journal article" date="2003" name="Genome Biol.">
        <title>An integrated gene annotation and transcriptional profiling approach towards the full gene content of the Drosophila genome.</title>
        <authorList>
            <person name="Hild M."/>
            <person name="Beckmann B."/>
            <person name="Haas S.A."/>
            <person name="Koch B."/>
            <person name="Solovyev V."/>
            <person name="Busold C."/>
            <person name="Fellenberg K."/>
            <person name="Boutros M."/>
            <person name="Vingron M."/>
            <person name="Sauer F."/>
            <person name="Hoheisel J.D."/>
            <person name="Paro R."/>
        </authorList>
    </citation>
    <scope>NUCLEOTIDE SEQUENCE</scope>
</reference>
<evidence type="ECO:0000256" key="1">
    <source>
        <dbReference type="SAM" id="MobiDB-lite"/>
    </source>
</evidence>
<feature type="region of interest" description="Disordered" evidence="1">
    <location>
        <begin position="1"/>
        <end position="31"/>
    </location>
</feature>
<organism evidence="2">
    <name type="scientific">Drosophila melanogaster</name>
    <name type="common">Fruit fly</name>
    <dbReference type="NCBI Taxonomy" id="7227"/>
    <lineage>
        <taxon>Eukaryota</taxon>
        <taxon>Metazoa</taxon>
        <taxon>Ecdysozoa</taxon>
        <taxon>Arthropoda</taxon>
        <taxon>Hexapoda</taxon>
        <taxon>Insecta</taxon>
        <taxon>Pterygota</taxon>
        <taxon>Neoptera</taxon>
        <taxon>Endopterygota</taxon>
        <taxon>Diptera</taxon>
        <taxon>Brachycera</taxon>
        <taxon>Muscomorpha</taxon>
        <taxon>Ephydroidea</taxon>
        <taxon>Drosophilidae</taxon>
        <taxon>Drosophila</taxon>
        <taxon>Sophophora</taxon>
    </lineage>
</organism>
<dbReference type="EMBL" id="BK003931">
    <property type="protein sequence ID" value="DAA02629.1"/>
    <property type="molecule type" value="Genomic_DNA"/>
</dbReference>
<proteinExistence type="predicted"/>
<sequence>MKTLSEPLKSQNPKNAKPICEYNENNNNGNNTTRIIPLAYFWMPDTIFQSPDPSSLFPETGTQDQDLEPGPKPRQSASDSESQTAVQYI</sequence>
<accession>Q6IG35</accession>
<feature type="compositionally biased region" description="Polar residues" evidence="1">
    <location>
        <begin position="75"/>
        <end position="89"/>
    </location>
</feature>
<evidence type="ECO:0000313" key="2">
    <source>
        <dbReference type="EMBL" id="DAA02629.1"/>
    </source>
</evidence>
<feature type="region of interest" description="Disordered" evidence="1">
    <location>
        <begin position="49"/>
        <end position="89"/>
    </location>
</feature>
<gene>
    <name evidence="2" type="ORF">HDC07382</name>
</gene>
<dbReference type="AlphaFoldDB" id="Q6IG35"/>
<protein>
    <submittedName>
        <fullName evidence="2">HDC07382</fullName>
    </submittedName>
</protein>